<dbReference type="PANTHER" id="PTHR22960">
    <property type="entry name" value="MOLYBDOPTERIN COFACTOR SYNTHESIS PROTEIN A"/>
    <property type="match status" value="1"/>
</dbReference>
<comment type="cofactor">
    <cofactor evidence="1">
        <name>[4Fe-4S] cluster</name>
        <dbReference type="ChEBI" id="CHEBI:49883"/>
    </cofactor>
</comment>
<evidence type="ECO:0000256" key="6">
    <source>
        <dbReference type="ARBA" id="ARBA00022723"/>
    </source>
</evidence>
<evidence type="ECO:0000256" key="10">
    <source>
        <dbReference type="ARBA" id="ARBA00023134"/>
    </source>
</evidence>
<evidence type="ECO:0000256" key="9">
    <source>
        <dbReference type="ARBA" id="ARBA00023014"/>
    </source>
</evidence>
<dbReference type="InterPro" id="IPR007197">
    <property type="entry name" value="rSAM"/>
</dbReference>
<organism evidence="15 16">
    <name type="scientific">Aphanomyces euteiches</name>
    <dbReference type="NCBI Taxonomy" id="100861"/>
    <lineage>
        <taxon>Eukaryota</taxon>
        <taxon>Sar</taxon>
        <taxon>Stramenopiles</taxon>
        <taxon>Oomycota</taxon>
        <taxon>Saprolegniomycetes</taxon>
        <taxon>Saprolegniales</taxon>
        <taxon>Verrucalvaceae</taxon>
        <taxon>Aphanomyces</taxon>
    </lineage>
</organism>
<name>A0A6G0WUB3_9STRA</name>
<evidence type="ECO:0000256" key="3">
    <source>
        <dbReference type="ARBA" id="ARBA00012167"/>
    </source>
</evidence>
<evidence type="ECO:0000256" key="1">
    <source>
        <dbReference type="ARBA" id="ARBA00001966"/>
    </source>
</evidence>
<keyword evidence="7" id="KW-0547">Nucleotide-binding</keyword>
<dbReference type="SFLD" id="SFLDG01383">
    <property type="entry name" value="cyclic_pyranopterin_phosphate"/>
    <property type="match status" value="1"/>
</dbReference>
<dbReference type="GO" id="GO:0006777">
    <property type="term" value="P:Mo-molybdopterin cofactor biosynthetic process"/>
    <property type="evidence" value="ECO:0007669"/>
    <property type="project" value="UniProtKB-KW"/>
</dbReference>
<dbReference type="AlphaFoldDB" id="A0A6G0WUB3"/>
<dbReference type="InterPro" id="IPR050105">
    <property type="entry name" value="MoCo_biosynth_MoaA/MoaC"/>
</dbReference>
<evidence type="ECO:0000256" key="7">
    <source>
        <dbReference type="ARBA" id="ARBA00022741"/>
    </source>
</evidence>
<dbReference type="SUPFAM" id="SSF102114">
    <property type="entry name" value="Radical SAM enzymes"/>
    <property type="match status" value="1"/>
</dbReference>
<dbReference type="InterPro" id="IPR013483">
    <property type="entry name" value="MoaA"/>
</dbReference>
<keyword evidence="6" id="KW-0479">Metal-binding</keyword>
<keyword evidence="11" id="KW-0501">Molybdenum cofactor biosynthesis</keyword>
<dbReference type="InterPro" id="IPR040064">
    <property type="entry name" value="MoaA-like"/>
</dbReference>
<evidence type="ECO:0000256" key="8">
    <source>
        <dbReference type="ARBA" id="ARBA00023004"/>
    </source>
</evidence>
<dbReference type="SFLD" id="SFLDS00029">
    <property type="entry name" value="Radical_SAM"/>
    <property type="match status" value="1"/>
</dbReference>
<evidence type="ECO:0000256" key="4">
    <source>
        <dbReference type="ARBA" id="ARBA00022485"/>
    </source>
</evidence>
<dbReference type="SFLD" id="SFLDG01386">
    <property type="entry name" value="main_SPASM_domain-containing"/>
    <property type="match status" value="1"/>
</dbReference>
<dbReference type="EMBL" id="VJMJ01000147">
    <property type="protein sequence ID" value="KAF0731048.1"/>
    <property type="molecule type" value="Genomic_DNA"/>
</dbReference>
<comment type="catalytic activity">
    <reaction evidence="13">
        <text>GTP + AH2 + S-adenosyl-L-methionine = (8S)-3',8-cyclo-7,8-dihydroguanosine 5'-triphosphate + 5'-deoxyadenosine + L-methionine + A + H(+)</text>
        <dbReference type="Rhea" id="RHEA:49576"/>
        <dbReference type="ChEBI" id="CHEBI:13193"/>
        <dbReference type="ChEBI" id="CHEBI:15378"/>
        <dbReference type="ChEBI" id="CHEBI:17319"/>
        <dbReference type="ChEBI" id="CHEBI:17499"/>
        <dbReference type="ChEBI" id="CHEBI:37565"/>
        <dbReference type="ChEBI" id="CHEBI:57844"/>
        <dbReference type="ChEBI" id="CHEBI:59789"/>
        <dbReference type="ChEBI" id="CHEBI:131766"/>
        <dbReference type="EC" id="4.1.99.22"/>
    </reaction>
</comment>
<keyword evidence="12" id="KW-0456">Lyase</keyword>
<dbReference type="CDD" id="cd01335">
    <property type="entry name" value="Radical_SAM"/>
    <property type="match status" value="1"/>
</dbReference>
<dbReference type="SFLD" id="SFLDG01067">
    <property type="entry name" value="SPASM/twitch_domain_containing"/>
    <property type="match status" value="1"/>
</dbReference>
<comment type="pathway">
    <text evidence="2">Cofactor biosynthesis; molybdopterin biosynthesis.</text>
</comment>
<evidence type="ECO:0000313" key="15">
    <source>
        <dbReference type="EMBL" id="KAF0731048.1"/>
    </source>
</evidence>
<evidence type="ECO:0000256" key="12">
    <source>
        <dbReference type="ARBA" id="ARBA00023239"/>
    </source>
</evidence>
<evidence type="ECO:0000256" key="5">
    <source>
        <dbReference type="ARBA" id="ARBA00022691"/>
    </source>
</evidence>
<evidence type="ECO:0000259" key="14">
    <source>
        <dbReference type="PROSITE" id="PS51918"/>
    </source>
</evidence>
<dbReference type="CDD" id="cd21117">
    <property type="entry name" value="Twitch_MoaA"/>
    <property type="match status" value="1"/>
</dbReference>
<dbReference type="GO" id="GO:0046872">
    <property type="term" value="F:metal ion binding"/>
    <property type="evidence" value="ECO:0007669"/>
    <property type="project" value="UniProtKB-KW"/>
</dbReference>
<evidence type="ECO:0000256" key="13">
    <source>
        <dbReference type="ARBA" id="ARBA00048697"/>
    </source>
</evidence>
<dbReference type="NCBIfam" id="TIGR02666">
    <property type="entry name" value="moaA"/>
    <property type="match status" value="1"/>
</dbReference>
<keyword evidence="10" id="KW-0342">GTP-binding</keyword>
<dbReference type="GO" id="GO:0051539">
    <property type="term" value="F:4 iron, 4 sulfur cluster binding"/>
    <property type="evidence" value="ECO:0007669"/>
    <property type="project" value="UniProtKB-KW"/>
</dbReference>
<protein>
    <recommendedName>
        <fullName evidence="3">GTP 3',8-cyclase</fullName>
        <ecNumber evidence="3">4.1.99.22</ecNumber>
    </recommendedName>
</protein>
<comment type="caution">
    <text evidence="15">The sequence shown here is derived from an EMBL/GenBank/DDBJ whole genome shotgun (WGS) entry which is preliminary data.</text>
</comment>
<accession>A0A6G0WUB3</accession>
<evidence type="ECO:0000256" key="11">
    <source>
        <dbReference type="ARBA" id="ARBA00023150"/>
    </source>
</evidence>
<keyword evidence="16" id="KW-1185">Reference proteome</keyword>
<dbReference type="GO" id="GO:0061799">
    <property type="term" value="F:cyclic pyranopterin monophosphate synthase activity"/>
    <property type="evidence" value="ECO:0007669"/>
    <property type="project" value="TreeGrafter"/>
</dbReference>
<dbReference type="InterPro" id="IPR013785">
    <property type="entry name" value="Aldolase_TIM"/>
</dbReference>
<keyword evidence="4" id="KW-0004">4Fe-4S</keyword>
<feature type="domain" description="Radical SAM core" evidence="14">
    <location>
        <begin position="75"/>
        <end position="287"/>
    </location>
</feature>
<evidence type="ECO:0000256" key="2">
    <source>
        <dbReference type="ARBA" id="ARBA00005046"/>
    </source>
</evidence>
<dbReference type="GO" id="GO:0005525">
    <property type="term" value="F:GTP binding"/>
    <property type="evidence" value="ECO:0007669"/>
    <property type="project" value="UniProtKB-KW"/>
</dbReference>
<gene>
    <name evidence="15" type="ORF">Ae201684_011597</name>
</gene>
<keyword evidence="8" id="KW-0408">Iron</keyword>
<keyword evidence="9" id="KW-0411">Iron-sulfur</keyword>
<dbReference type="InterPro" id="IPR058240">
    <property type="entry name" value="rSAM_sf"/>
</dbReference>
<dbReference type="GO" id="GO:0061798">
    <property type="term" value="F:GTP 3',8'-cyclase activity"/>
    <property type="evidence" value="ECO:0007669"/>
    <property type="project" value="UniProtKB-EC"/>
</dbReference>
<sequence length="398" mass="44697">MMAVRRLRRAFSVTSQATSRRQRRERIENGPSLAHFINAETERKETVSPSTSIQLLEQLLNEIRGAERESNLVDTYGRAHNYLRISLTERCNLRCQYCMPEEGVDLQPSTDLLSTDEIIRLTKLFALAGVSKLRLTGGEPLVRSDILPLATSLKAIPGIESLGITTNGIALSRHLTALCDLPVRLNISLDTLEDSKFTRITRRKGFSRVWSAIEAAVAQSPVQVKLNCVVMRDFNLDEVVAFVGLTQHLNVDVRFIEWMPFDQNKWSDTTFVPYAEMMTRIKEAFPRIEKLEDHPNDTSKAYKLPDAAGQFGFITSMSEHFCGGCNRLRLTADGNLKVCLFGNAEVSLRDAMRHGFSNDDLLLIIQAAVKRKKFALGGHKNMYAIARGQNRPMILIGG</sequence>
<dbReference type="Proteomes" id="UP000481153">
    <property type="component" value="Unassembled WGS sequence"/>
</dbReference>
<dbReference type="EC" id="4.1.99.22" evidence="3"/>
<dbReference type="InterPro" id="IPR006638">
    <property type="entry name" value="Elp3/MiaA/NifB-like_rSAM"/>
</dbReference>
<dbReference type="PROSITE" id="PS01305">
    <property type="entry name" value="MOAA_NIFB_PQQE"/>
    <property type="match status" value="1"/>
</dbReference>
<evidence type="ECO:0000313" key="16">
    <source>
        <dbReference type="Proteomes" id="UP000481153"/>
    </source>
</evidence>
<proteinExistence type="predicted"/>
<dbReference type="PROSITE" id="PS51918">
    <property type="entry name" value="RADICAL_SAM"/>
    <property type="match status" value="1"/>
</dbReference>
<dbReference type="Pfam" id="PF06463">
    <property type="entry name" value="Mob_synth_C"/>
    <property type="match status" value="1"/>
</dbReference>
<dbReference type="SMART" id="SM00729">
    <property type="entry name" value="Elp3"/>
    <property type="match status" value="1"/>
</dbReference>
<dbReference type="VEuPathDB" id="FungiDB:AeMF1_018488"/>
<dbReference type="InterPro" id="IPR000385">
    <property type="entry name" value="MoaA_NifB_PqqE_Fe-S-bd_CS"/>
</dbReference>
<dbReference type="PANTHER" id="PTHR22960:SF0">
    <property type="entry name" value="MOLYBDENUM COFACTOR BIOSYNTHESIS PROTEIN 1"/>
    <property type="match status" value="1"/>
</dbReference>
<dbReference type="InterPro" id="IPR010505">
    <property type="entry name" value="MoaA_twitch"/>
</dbReference>
<dbReference type="Gene3D" id="3.20.20.70">
    <property type="entry name" value="Aldolase class I"/>
    <property type="match status" value="1"/>
</dbReference>
<reference evidence="15 16" key="1">
    <citation type="submission" date="2019-07" db="EMBL/GenBank/DDBJ databases">
        <title>Genomics analysis of Aphanomyces spp. identifies a new class of oomycete effector associated with host adaptation.</title>
        <authorList>
            <person name="Gaulin E."/>
        </authorList>
    </citation>
    <scope>NUCLEOTIDE SEQUENCE [LARGE SCALE GENOMIC DNA]</scope>
    <source>
        <strain evidence="15 16">ATCC 201684</strain>
    </source>
</reference>
<dbReference type="UniPathway" id="UPA00344"/>
<dbReference type="Pfam" id="PF04055">
    <property type="entry name" value="Radical_SAM"/>
    <property type="match status" value="1"/>
</dbReference>
<keyword evidence="5" id="KW-0949">S-adenosyl-L-methionine</keyword>